<evidence type="ECO:0000313" key="1">
    <source>
        <dbReference type="EMBL" id="RHX91985.1"/>
    </source>
</evidence>
<reference evidence="2" key="1">
    <citation type="submission" date="2018-05" db="EMBL/GenBank/DDBJ databases">
        <title>Leptospira yasudae sp. nov. and Leptospira stimsonii sp. nov., two pathogenic species of the genus Leptospira isolated from environmental sources.</title>
        <authorList>
            <person name="Casanovas-Massana A."/>
            <person name="Hamond C."/>
            <person name="Santos L.A."/>
            <person name="Hacker K.P."/>
            <person name="Balassiano I."/>
            <person name="Medeiros M.A."/>
            <person name="Reis M.G."/>
            <person name="Ko A.I."/>
            <person name="Wunder E.A."/>
        </authorList>
    </citation>
    <scope>NUCLEOTIDE SEQUENCE [LARGE SCALE GENOMIC DNA]</scope>
    <source>
        <strain evidence="2">Yale</strain>
    </source>
</reference>
<name>A0A396ZBS1_9LEPT</name>
<organism evidence="1 2">
    <name type="scientific">Leptospira stimsonii</name>
    <dbReference type="NCBI Taxonomy" id="2202203"/>
    <lineage>
        <taxon>Bacteria</taxon>
        <taxon>Pseudomonadati</taxon>
        <taxon>Spirochaetota</taxon>
        <taxon>Spirochaetia</taxon>
        <taxon>Leptospirales</taxon>
        <taxon>Leptospiraceae</taxon>
        <taxon>Leptospira</taxon>
    </lineage>
</organism>
<evidence type="ECO:0000313" key="2">
    <source>
        <dbReference type="Proteomes" id="UP000265798"/>
    </source>
</evidence>
<gene>
    <name evidence="1" type="ORF">DLM75_01765</name>
</gene>
<dbReference type="EMBL" id="QHCT01000001">
    <property type="protein sequence ID" value="RHX91985.1"/>
    <property type="molecule type" value="Genomic_DNA"/>
</dbReference>
<accession>A0A396ZBS1</accession>
<dbReference type="AlphaFoldDB" id="A0A396ZBS1"/>
<proteinExistence type="predicted"/>
<protein>
    <submittedName>
        <fullName evidence="1">Uncharacterized protein</fullName>
    </submittedName>
</protein>
<dbReference type="Proteomes" id="UP000265798">
    <property type="component" value="Unassembled WGS sequence"/>
</dbReference>
<sequence length="65" mass="7981">MTLLYTVFGFLFQNFIYERREHFGLSETDKSWFLPLSLDEASDERVNKRLFRFKFVVFHKKNLID</sequence>
<comment type="caution">
    <text evidence="1">The sequence shown here is derived from an EMBL/GenBank/DDBJ whole genome shotgun (WGS) entry which is preliminary data.</text>
</comment>